<evidence type="ECO:0000313" key="2">
    <source>
        <dbReference type="Proteomes" id="UP001497453"/>
    </source>
</evidence>
<dbReference type="EMBL" id="OZ037947">
    <property type="protein sequence ID" value="CAL1706233.1"/>
    <property type="molecule type" value="Genomic_DNA"/>
</dbReference>
<keyword evidence="2" id="KW-1185">Reference proteome</keyword>
<gene>
    <name evidence="1" type="ORF">GFSPODELE1_LOCUS5770</name>
</gene>
<proteinExistence type="predicted"/>
<sequence>MRYVWYESMCTIQASPTREGKATYAGHVHQRSLIHGGECMYRRLGFHDPLQIFVFEKLHDIAVASASGYGSSSPLLCIPAEFLMWISAFLDGWNIGVRLEIHSRQIAVCFLSMLGGSRHGTRSTLSFYKLTIPPICPRVSPDFCEAPISSSVTVIFADHRGPLRNLGMPCCRLSYNEISFGVLTVCSLVNRAYLRNLRIGVVS</sequence>
<organism evidence="1 2">
    <name type="scientific">Somion occarium</name>
    <dbReference type="NCBI Taxonomy" id="3059160"/>
    <lineage>
        <taxon>Eukaryota</taxon>
        <taxon>Fungi</taxon>
        <taxon>Dikarya</taxon>
        <taxon>Basidiomycota</taxon>
        <taxon>Agaricomycotina</taxon>
        <taxon>Agaricomycetes</taxon>
        <taxon>Polyporales</taxon>
        <taxon>Cerrenaceae</taxon>
        <taxon>Somion</taxon>
    </lineage>
</organism>
<protein>
    <submittedName>
        <fullName evidence="1">Uncharacterized protein</fullName>
    </submittedName>
</protein>
<accession>A0ABP1DEF8</accession>
<reference evidence="2" key="1">
    <citation type="submission" date="2024-04" db="EMBL/GenBank/DDBJ databases">
        <authorList>
            <person name="Shaw F."/>
            <person name="Minotto A."/>
        </authorList>
    </citation>
    <scope>NUCLEOTIDE SEQUENCE [LARGE SCALE GENOMIC DNA]</scope>
</reference>
<name>A0ABP1DEF8_9APHY</name>
<evidence type="ECO:0000313" key="1">
    <source>
        <dbReference type="EMBL" id="CAL1706233.1"/>
    </source>
</evidence>
<dbReference type="Proteomes" id="UP001497453">
    <property type="component" value="Chromosome 4"/>
</dbReference>